<dbReference type="AlphaFoldDB" id="A0A512MGI7"/>
<accession>A0A512MGI7</accession>
<gene>
    <name evidence="2" type="ORF">BGE01nite_51360</name>
</gene>
<dbReference type="EMBL" id="BKAG01000060">
    <property type="protein sequence ID" value="GEP45845.1"/>
    <property type="molecule type" value="Genomic_DNA"/>
</dbReference>
<dbReference type="CDD" id="cd00158">
    <property type="entry name" value="RHOD"/>
    <property type="match status" value="1"/>
</dbReference>
<dbReference type="SUPFAM" id="SSF52821">
    <property type="entry name" value="Rhodanese/Cell cycle control phosphatase"/>
    <property type="match status" value="1"/>
</dbReference>
<evidence type="ECO:0000313" key="3">
    <source>
        <dbReference type="Proteomes" id="UP000321577"/>
    </source>
</evidence>
<feature type="domain" description="Rhodanese" evidence="1">
    <location>
        <begin position="46"/>
        <end position="136"/>
    </location>
</feature>
<dbReference type="SMART" id="SM00450">
    <property type="entry name" value="RHOD"/>
    <property type="match status" value="1"/>
</dbReference>
<dbReference type="InterPro" id="IPR001763">
    <property type="entry name" value="Rhodanese-like_dom"/>
</dbReference>
<dbReference type="PROSITE" id="PS50206">
    <property type="entry name" value="RHODANESE_3"/>
    <property type="match status" value="1"/>
</dbReference>
<proteinExistence type="predicted"/>
<comment type="caution">
    <text evidence="2">The sequence shown here is derived from an EMBL/GenBank/DDBJ whole genome shotgun (WGS) entry which is preliminary data.</text>
</comment>
<keyword evidence="3" id="KW-1185">Reference proteome</keyword>
<evidence type="ECO:0000259" key="1">
    <source>
        <dbReference type="PROSITE" id="PS50206"/>
    </source>
</evidence>
<dbReference type="Pfam" id="PF00581">
    <property type="entry name" value="Rhodanese"/>
    <property type="match status" value="1"/>
</dbReference>
<dbReference type="InterPro" id="IPR036873">
    <property type="entry name" value="Rhodanese-like_dom_sf"/>
</dbReference>
<evidence type="ECO:0000313" key="2">
    <source>
        <dbReference type="EMBL" id="GEP45845.1"/>
    </source>
</evidence>
<dbReference type="Gene3D" id="3.40.250.10">
    <property type="entry name" value="Rhodanese-like domain"/>
    <property type="match status" value="1"/>
</dbReference>
<organism evidence="2 3">
    <name type="scientific">Brevifollis gellanilyticus</name>
    <dbReference type="NCBI Taxonomy" id="748831"/>
    <lineage>
        <taxon>Bacteria</taxon>
        <taxon>Pseudomonadati</taxon>
        <taxon>Verrucomicrobiota</taxon>
        <taxon>Verrucomicrobiia</taxon>
        <taxon>Verrucomicrobiales</taxon>
        <taxon>Verrucomicrobiaceae</taxon>
    </lineage>
</organism>
<sequence>MIVLLAAAAATAAFQVHPRAPALYAVQEPLKADEVGLKEIQERWKGDVIWLDARPRDQFDKDHIPNARLLNEQEFDTQLFDLLETLQTATKPIIIYCSGQKCEASRHVREKLLATVPIDNCFILKGGYPTWQAAQKAR</sequence>
<reference evidence="2 3" key="1">
    <citation type="submission" date="2019-07" db="EMBL/GenBank/DDBJ databases">
        <title>Whole genome shotgun sequence of Brevifollis gellanilyticus NBRC 108608.</title>
        <authorList>
            <person name="Hosoyama A."/>
            <person name="Uohara A."/>
            <person name="Ohji S."/>
            <person name="Ichikawa N."/>
        </authorList>
    </citation>
    <scope>NUCLEOTIDE SEQUENCE [LARGE SCALE GENOMIC DNA]</scope>
    <source>
        <strain evidence="2 3">NBRC 108608</strain>
    </source>
</reference>
<protein>
    <recommendedName>
        <fullName evidence="1">Rhodanese domain-containing protein</fullName>
    </recommendedName>
</protein>
<name>A0A512MGI7_9BACT</name>
<dbReference type="Proteomes" id="UP000321577">
    <property type="component" value="Unassembled WGS sequence"/>
</dbReference>